<evidence type="ECO:0000313" key="3">
    <source>
        <dbReference type="Proteomes" id="UP001596504"/>
    </source>
</evidence>
<keyword evidence="3" id="KW-1185">Reference proteome</keyword>
<dbReference type="RefSeq" id="WP_380667439.1">
    <property type="nucleotide sequence ID" value="NZ_JBHTCJ010000005.1"/>
</dbReference>
<dbReference type="InterPro" id="IPR012074">
    <property type="entry name" value="GAF_ANTAR"/>
</dbReference>
<proteinExistence type="predicted"/>
<dbReference type="InterPro" id="IPR003018">
    <property type="entry name" value="GAF"/>
</dbReference>
<dbReference type="EMBL" id="JBHTCJ010000005">
    <property type="protein sequence ID" value="MFC7341995.1"/>
    <property type="molecule type" value="Genomic_DNA"/>
</dbReference>
<dbReference type="Gene3D" id="3.30.450.40">
    <property type="match status" value="1"/>
</dbReference>
<organism evidence="2 3">
    <name type="scientific">Saccharopolyspora griseoalba</name>
    <dbReference type="NCBI Taxonomy" id="1431848"/>
    <lineage>
        <taxon>Bacteria</taxon>
        <taxon>Bacillati</taxon>
        <taxon>Actinomycetota</taxon>
        <taxon>Actinomycetes</taxon>
        <taxon>Pseudonocardiales</taxon>
        <taxon>Pseudonocardiaceae</taxon>
        <taxon>Saccharopolyspora</taxon>
    </lineage>
</organism>
<comment type="caution">
    <text evidence="2">The sequence shown here is derived from an EMBL/GenBank/DDBJ whole genome shotgun (WGS) entry which is preliminary data.</text>
</comment>
<accession>A0ABW2LK53</accession>
<dbReference type="SUPFAM" id="SSF55781">
    <property type="entry name" value="GAF domain-like"/>
    <property type="match status" value="1"/>
</dbReference>
<evidence type="ECO:0000313" key="2">
    <source>
        <dbReference type="EMBL" id="MFC7341995.1"/>
    </source>
</evidence>
<reference evidence="3" key="1">
    <citation type="journal article" date="2019" name="Int. J. Syst. Evol. Microbiol.">
        <title>The Global Catalogue of Microorganisms (GCM) 10K type strain sequencing project: providing services to taxonomists for standard genome sequencing and annotation.</title>
        <authorList>
            <consortium name="The Broad Institute Genomics Platform"/>
            <consortium name="The Broad Institute Genome Sequencing Center for Infectious Disease"/>
            <person name="Wu L."/>
            <person name="Ma J."/>
        </authorList>
    </citation>
    <scope>NUCLEOTIDE SEQUENCE [LARGE SCALE GENOMIC DNA]</scope>
    <source>
        <strain evidence="3">WLHS5</strain>
    </source>
</reference>
<gene>
    <name evidence="2" type="ORF">ACFQRI_11280</name>
</gene>
<dbReference type="PIRSF" id="PIRSF036625">
    <property type="entry name" value="GAF_ANTAR"/>
    <property type="match status" value="1"/>
</dbReference>
<protein>
    <submittedName>
        <fullName evidence="2">GAF and ANTAR domain-containing protein</fullName>
    </submittedName>
</protein>
<sequence>MERERRRALEAALTAGGSGPDVRSVCALCVTQLPVSGAGVTVLSRFGGDGDDLQRGLVHATDEISRGLEDVQLTVGEGPCIDAFATGGPILINDLAAETARWPGFAPAAVELGAAALFSFPLEIGVVRLGSLDLYRDAPGPLTGAMLSDALALADLATQAIVQDLDGHATEDLSWLADPHAQVHQASGMVEVQLDTTAEVALLRLRSYAYRHAMPITEVARQVVDRELRFTAEDDPAAPRGERGERDR</sequence>
<name>A0ABW2LK53_9PSEU</name>
<dbReference type="Pfam" id="PF13185">
    <property type="entry name" value="GAF_2"/>
    <property type="match status" value="1"/>
</dbReference>
<dbReference type="Proteomes" id="UP001596504">
    <property type="component" value="Unassembled WGS sequence"/>
</dbReference>
<dbReference type="InterPro" id="IPR029016">
    <property type="entry name" value="GAF-like_dom_sf"/>
</dbReference>
<feature type="domain" description="GAF" evidence="1">
    <location>
        <begin position="56"/>
        <end position="161"/>
    </location>
</feature>
<evidence type="ECO:0000259" key="1">
    <source>
        <dbReference type="Pfam" id="PF13185"/>
    </source>
</evidence>